<name>A0A917HPJ9_9BACT</name>
<sequence>MAQSNLPVLQSGVFPPEPPKTGGSQERVSRHYVAGMLKAGNLRLEMHETTQAVGAPHEPIGTHLHNELWLVREGTVELMTNGVTRKMVAGDVGICVAGDKHFIKNVGDTPATYFVVTVGPPE</sequence>
<gene>
    <name evidence="3" type="ORF">GCM10011585_31860</name>
</gene>
<dbReference type="Pfam" id="PF07883">
    <property type="entry name" value="Cupin_2"/>
    <property type="match status" value="1"/>
</dbReference>
<dbReference type="AlphaFoldDB" id="A0A917HPJ9"/>
<accession>A0A917HPJ9</accession>
<dbReference type="InterPro" id="IPR013096">
    <property type="entry name" value="Cupin_2"/>
</dbReference>
<keyword evidence="4" id="KW-1185">Reference proteome</keyword>
<evidence type="ECO:0000313" key="4">
    <source>
        <dbReference type="Proteomes" id="UP000647241"/>
    </source>
</evidence>
<dbReference type="Proteomes" id="UP000647241">
    <property type="component" value="Unassembled WGS sequence"/>
</dbReference>
<dbReference type="SUPFAM" id="SSF51182">
    <property type="entry name" value="RmlC-like cupins"/>
    <property type="match status" value="1"/>
</dbReference>
<evidence type="ECO:0000313" key="3">
    <source>
        <dbReference type="EMBL" id="GGG85555.1"/>
    </source>
</evidence>
<feature type="domain" description="Cupin type-2" evidence="2">
    <location>
        <begin position="52"/>
        <end position="116"/>
    </location>
</feature>
<dbReference type="InterPro" id="IPR014710">
    <property type="entry name" value="RmlC-like_jellyroll"/>
</dbReference>
<dbReference type="InterPro" id="IPR011051">
    <property type="entry name" value="RmlC_Cupin_sf"/>
</dbReference>
<evidence type="ECO:0000256" key="1">
    <source>
        <dbReference type="SAM" id="MobiDB-lite"/>
    </source>
</evidence>
<dbReference type="EMBL" id="BMGT01000003">
    <property type="protein sequence ID" value="GGG85555.1"/>
    <property type="molecule type" value="Genomic_DNA"/>
</dbReference>
<protein>
    <recommendedName>
        <fullName evidence="2">Cupin type-2 domain-containing protein</fullName>
    </recommendedName>
</protein>
<reference evidence="3" key="1">
    <citation type="journal article" date="2014" name="Int. J. Syst. Evol. Microbiol.">
        <title>Complete genome sequence of Corynebacterium casei LMG S-19264T (=DSM 44701T), isolated from a smear-ripened cheese.</title>
        <authorList>
            <consortium name="US DOE Joint Genome Institute (JGI-PGF)"/>
            <person name="Walter F."/>
            <person name="Albersmeier A."/>
            <person name="Kalinowski J."/>
            <person name="Ruckert C."/>
        </authorList>
    </citation>
    <scope>NUCLEOTIDE SEQUENCE</scope>
    <source>
        <strain evidence="3">CGMCC 1.12997</strain>
    </source>
</reference>
<dbReference type="Gene3D" id="2.60.120.10">
    <property type="entry name" value="Jelly Rolls"/>
    <property type="match status" value="1"/>
</dbReference>
<organism evidence="3 4">
    <name type="scientific">Edaphobacter dinghuensis</name>
    <dbReference type="NCBI Taxonomy" id="1560005"/>
    <lineage>
        <taxon>Bacteria</taxon>
        <taxon>Pseudomonadati</taxon>
        <taxon>Acidobacteriota</taxon>
        <taxon>Terriglobia</taxon>
        <taxon>Terriglobales</taxon>
        <taxon>Acidobacteriaceae</taxon>
        <taxon>Edaphobacter</taxon>
    </lineage>
</organism>
<proteinExistence type="predicted"/>
<feature type="region of interest" description="Disordered" evidence="1">
    <location>
        <begin position="1"/>
        <end position="27"/>
    </location>
</feature>
<evidence type="ECO:0000259" key="2">
    <source>
        <dbReference type="Pfam" id="PF07883"/>
    </source>
</evidence>
<comment type="caution">
    <text evidence="3">The sequence shown here is derived from an EMBL/GenBank/DDBJ whole genome shotgun (WGS) entry which is preliminary data.</text>
</comment>
<reference evidence="3" key="2">
    <citation type="submission" date="2020-09" db="EMBL/GenBank/DDBJ databases">
        <authorList>
            <person name="Sun Q."/>
            <person name="Zhou Y."/>
        </authorList>
    </citation>
    <scope>NUCLEOTIDE SEQUENCE</scope>
    <source>
        <strain evidence="3">CGMCC 1.12997</strain>
    </source>
</reference>